<protein>
    <submittedName>
        <fullName evidence="2">Spore gernimation protein</fullName>
    </submittedName>
</protein>
<feature type="domain" description="GerMN" evidence="1">
    <location>
        <begin position="77"/>
        <end position="154"/>
    </location>
</feature>
<dbReference type="InterPro" id="IPR019606">
    <property type="entry name" value="GerMN"/>
</dbReference>
<dbReference type="EMBL" id="DRXE01000159">
    <property type="protein sequence ID" value="HHM67891.1"/>
    <property type="molecule type" value="Genomic_DNA"/>
</dbReference>
<organism evidence="2">
    <name type="scientific">Thermus caliditerrae</name>
    <dbReference type="NCBI Taxonomy" id="1330700"/>
    <lineage>
        <taxon>Bacteria</taxon>
        <taxon>Thermotogati</taxon>
        <taxon>Deinococcota</taxon>
        <taxon>Deinococci</taxon>
        <taxon>Thermales</taxon>
        <taxon>Thermaceae</taxon>
        <taxon>Thermus</taxon>
    </lineage>
</organism>
<evidence type="ECO:0000259" key="1">
    <source>
        <dbReference type="SMART" id="SM00909"/>
    </source>
</evidence>
<dbReference type="AlphaFoldDB" id="A0A7C5VHW0"/>
<comment type="caution">
    <text evidence="2">The sequence shown here is derived from an EMBL/GenBank/DDBJ whole genome shotgun (WGS) entry which is preliminary data.</text>
</comment>
<name>A0A7C5VHW0_9DEIN</name>
<reference evidence="2" key="1">
    <citation type="journal article" date="2020" name="mSystems">
        <title>Genome- and Community-Level Interaction Insights into Carbon Utilization and Element Cycling Functions of Hydrothermarchaeota in Hydrothermal Sediment.</title>
        <authorList>
            <person name="Zhou Z."/>
            <person name="Liu Y."/>
            <person name="Xu W."/>
            <person name="Pan J."/>
            <person name="Luo Z.H."/>
            <person name="Li M."/>
        </authorList>
    </citation>
    <scope>NUCLEOTIDE SEQUENCE [LARGE SCALE GENOMIC DNA]</scope>
    <source>
        <strain evidence="2">SpSt-1071</strain>
    </source>
</reference>
<evidence type="ECO:0000313" key="2">
    <source>
        <dbReference type="EMBL" id="HHM67891.1"/>
    </source>
</evidence>
<proteinExistence type="predicted"/>
<dbReference type="Pfam" id="PF10646">
    <property type="entry name" value="Germane"/>
    <property type="match status" value="1"/>
</dbReference>
<accession>A0A7C5VHW0</accession>
<dbReference type="SMART" id="SM00909">
    <property type="entry name" value="Germane"/>
    <property type="match status" value="1"/>
</dbReference>
<sequence>MRRVLTPWNLLGAFLFLLGALVFWQSGSRPGAGALPLPSAEPAAPNQLALSLYRPDPPRGFVKEALTLTLGPGETPEGKALEAWSQALNAPPPQSLYRQGKRLVVDLPPTFVQGLDATGEAYRLYSLAYTLLSALPEVEEVRFLVEGRPSPGLAHLDLQKPIRLP</sequence>
<gene>
    <name evidence="2" type="ORF">ENM28_04105</name>
</gene>